<keyword evidence="7 11" id="KW-0648">Protein biosynthesis</keyword>
<dbReference type="InterPro" id="IPR023168">
    <property type="entry name" value="GatB_Yqey_C_2"/>
</dbReference>
<dbReference type="NCBIfam" id="NF004013">
    <property type="entry name" value="PRK05477.1-3"/>
    <property type="match status" value="1"/>
</dbReference>
<dbReference type="Pfam" id="PF02934">
    <property type="entry name" value="GatB_N"/>
    <property type="match status" value="1"/>
</dbReference>
<evidence type="ECO:0000256" key="5">
    <source>
        <dbReference type="ARBA" id="ARBA00022741"/>
    </source>
</evidence>
<evidence type="ECO:0000256" key="4">
    <source>
        <dbReference type="ARBA" id="ARBA00022598"/>
    </source>
</evidence>
<keyword evidence="15" id="KW-1185">Reference proteome</keyword>
<evidence type="ECO:0000256" key="6">
    <source>
        <dbReference type="ARBA" id="ARBA00022840"/>
    </source>
</evidence>
<feature type="domain" description="Asn/Gln amidotransferase" evidence="13">
    <location>
        <begin position="356"/>
        <end position="502"/>
    </location>
</feature>
<evidence type="ECO:0000256" key="3">
    <source>
        <dbReference type="ARBA" id="ARBA00016923"/>
    </source>
</evidence>
<keyword evidence="6 11" id="KW-0067">ATP-binding</keyword>
<evidence type="ECO:0000313" key="15">
    <source>
        <dbReference type="Proteomes" id="UP001410795"/>
    </source>
</evidence>
<dbReference type="EC" id="6.3.5.-" evidence="11"/>
<dbReference type="Proteomes" id="UP001410795">
    <property type="component" value="Unassembled WGS sequence"/>
</dbReference>
<dbReference type="SMART" id="SM00845">
    <property type="entry name" value="GatB_Yqey"/>
    <property type="match status" value="1"/>
</dbReference>
<evidence type="ECO:0000256" key="1">
    <source>
        <dbReference type="ARBA" id="ARBA00005306"/>
    </source>
</evidence>
<dbReference type="PANTHER" id="PTHR11659:SF0">
    <property type="entry name" value="GLUTAMYL-TRNA(GLN) AMIDOTRANSFERASE SUBUNIT B, MITOCHONDRIAL"/>
    <property type="match status" value="1"/>
</dbReference>
<organism evidence="14 15">
    <name type="scientific">Microbacterium marinilacus</name>
    <dbReference type="NCBI Taxonomy" id="415209"/>
    <lineage>
        <taxon>Bacteria</taxon>
        <taxon>Bacillati</taxon>
        <taxon>Actinomycetota</taxon>
        <taxon>Actinomycetes</taxon>
        <taxon>Micrococcales</taxon>
        <taxon>Microbacteriaceae</taxon>
        <taxon>Microbacterium</taxon>
    </lineage>
</organism>
<accession>A0ABP7B3S7</accession>
<keyword evidence="4 11" id="KW-0436">Ligase</keyword>
<evidence type="ECO:0000256" key="2">
    <source>
        <dbReference type="ARBA" id="ARBA00011123"/>
    </source>
</evidence>
<feature type="region of interest" description="Disordered" evidence="12">
    <location>
        <begin position="276"/>
        <end position="297"/>
    </location>
</feature>
<evidence type="ECO:0000313" key="14">
    <source>
        <dbReference type="EMBL" id="GAA3647278.1"/>
    </source>
</evidence>
<protein>
    <recommendedName>
        <fullName evidence="3 11">Aspartyl/glutamyl-tRNA(Asn/Gln) amidotransferase subunit B</fullName>
        <shortName evidence="11">Asp/Glu-ADT subunit B</shortName>
        <ecNumber evidence="11">6.3.5.-</ecNumber>
    </recommendedName>
</protein>
<dbReference type="NCBIfam" id="TIGR00133">
    <property type="entry name" value="gatB"/>
    <property type="match status" value="1"/>
</dbReference>
<dbReference type="InterPro" id="IPR014746">
    <property type="entry name" value="Gln_synth/guanido_kin_cat_dom"/>
</dbReference>
<dbReference type="PANTHER" id="PTHR11659">
    <property type="entry name" value="GLUTAMYL-TRNA GLN AMIDOTRANSFERASE SUBUNIT B MITOCHONDRIAL AND PROKARYOTIC PET112-RELATED"/>
    <property type="match status" value="1"/>
</dbReference>
<comment type="subunit">
    <text evidence="2 11">Heterotrimer of A, B and C subunits.</text>
</comment>
<evidence type="ECO:0000256" key="8">
    <source>
        <dbReference type="ARBA" id="ARBA00024799"/>
    </source>
</evidence>
<dbReference type="HAMAP" id="MF_00121">
    <property type="entry name" value="GatB"/>
    <property type="match status" value="1"/>
</dbReference>
<dbReference type="NCBIfam" id="NF004012">
    <property type="entry name" value="PRK05477.1-2"/>
    <property type="match status" value="1"/>
</dbReference>
<keyword evidence="5 11" id="KW-0547">Nucleotide-binding</keyword>
<dbReference type="PROSITE" id="PS01234">
    <property type="entry name" value="GATB"/>
    <property type="match status" value="1"/>
</dbReference>
<comment type="function">
    <text evidence="8 11">Allows the formation of correctly charged Asn-tRNA(Asn) or Gln-tRNA(Gln) through the transamidation of misacylated Asp-tRNA(Asn) or Glu-tRNA(Gln) in organisms which lack either or both of asparaginyl-tRNA or glutaminyl-tRNA synthetases. The reaction takes place in the presence of glutamine and ATP through an activated phospho-Asp-tRNA(Asn) or phospho-Glu-tRNA(Gln).</text>
</comment>
<dbReference type="Gene3D" id="1.10.10.410">
    <property type="match status" value="1"/>
</dbReference>
<dbReference type="EMBL" id="BAAAYV010000002">
    <property type="protein sequence ID" value="GAA3647278.1"/>
    <property type="molecule type" value="Genomic_DNA"/>
</dbReference>
<evidence type="ECO:0000256" key="9">
    <source>
        <dbReference type="ARBA" id="ARBA00047380"/>
    </source>
</evidence>
<dbReference type="InterPro" id="IPR017958">
    <property type="entry name" value="Gln-tRNA_amidoTrfase_suB_CS"/>
</dbReference>
<evidence type="ECO:0000259" key="13">
    <source>
        <dbReference type="SMART" id="SM00845"/>
    </source>
</evidence>
<dbReference type="SUPFAM" id="SSF89095">
    <property type="entry name" value="GatB/YqeY motif"/>
    <property type="match status" value="1"/>
</dbReference>
<sequence>MARAKLMDFDKALELFEPVIGLEVHVELNTRTKMFSPAANPAHADNHDAEPNTLVAPVDMGLPGSMPTVNAEAIRSSISLGLALGCSIAPSSRFARKNYFYPDLGKNYQISQYDEPIAFEGQVEVELSDGEIVTVPIERAHMEEDAGKLTHVGGATGRIQGAEYSLVDYNRAGVPLVEIVTKPIFGAEHRAPELAKAYLATIRDIAIALGISEARMERGNIRCDANVSLRPRGAERLGTRTETKNVNSMRSVERAVRYEIQRQAAILEAGGTITQETRHWHEDTGETSPGRPKSDADDYRYFPEPDLLPVEPSAELIDELRAALPEQPAERRRRLKAEWGFTDLEFQDVANGGLLAEVQATVAAGATPAAARKWWTGEITRVANVEGREPAELVTPENVAALQGLIDEGTLTDKLARQVLEGVIAGEGTPQQVVDARGLAVVSDDGALIAAIDEALASQPDVLEKIRDGKVQAAGAIIGAVMKAMKGQADAARVRELILTRAGAEGA</sequence>
<evidence type="ECO:0000256" key="7">
    <source>
        <dbReference type="ARBA" id="ARBA00022917"/>
    </source>
</evidence>
<comment type="catalytic activity">
    <reaction evidence="9 11">
        <text>L-aspartyl-tRNA(Asn) + L-glutamine + ATP + H2O = L-asparaginyl-tRNA(Asn) + L-glutamate + ADP + phosphate + 2 H(+)</text>
        <dbReference type="Rhea" id="RHEA:14513"/>
        <dbReference type="Rhea" id="RHEA-COMP:9674"/>
        <dbReference type="Rhea" id="RHEA-COMP:9677"/>
        <dbReference type="ChEBI" id="CHEBI:15377"/>
        <dbReference type="ChEBI" id="CHEBI:15378"/>
        <dbReference type="ChEBI" id="CHEBI:29985"/>
        <dbReference type="ChEBI" id="CHEBI:30616"/>
        <dbReference type="ChEBI" id="CHEBI:43474"/>
        <dbReference type="ChEBI" id="CHEBI:58359"/>
        <dbReference type="ChEBI" id="CHEBI:78515"/>
        <dbReference type="ChEBI" id="CHEBI:78516"/>
        <dbReference type="ChEBI" id="CHEBI:456216"/>
    </reaction>
</comment>
<comment type="caution">
    <text evidence="14">The sequence shown here is derived from an EMBL/GenBank/DDBJ whole genome shotgun (WGS) entry which is preliminary data.</text>
</comment>
<gene>
    <name evidence="11 14" type="primary">gatB</name>
    <name evidence="14" type="ORF">GCM10022202_03320</name>
</gene>
<reference evidence="15" key="1">
    <citation type="journal article" date="2019" name="Int. J. Syst. Evol. Microbiol.">
        <title>The Global Catalogue of Microorganisms (GCM) 10K type strain sequencing project: providing services to taxonomists for standard genome sequencing and annotation.</title>
        <authorList>
            <consortium name="The Broad Institute Genomics Platform"/>
            <consortium name="The Broad Institute Genome Sequencing Center for Infectious Disease"/>
            <person name="Wu L."/>
            <person name="Ma J."/>
        </authorList>
    </citation>
    <scope>NUCLEOTIDE SEQUENCE [LARGE SCALE GENOMIC DNA]</scope>
    <source>
        <strain evidence="15">JCM 16546</strain>
    </source>
</reference>
<name>A0ABP7B3S7_9MICO</name>
<evidence type="ECO:0000256" key="12">
    <source>
        <dbReference type="SAM" id="MobiDB-lite"/>
    </source>
</evidence>
<comment type="catalytic activity">
    <reaction evidence="10 11">
        <text>L-glutamyl-tRNA(Gln) + L-glutamine + ATP + H2O = L-glutaminyl-tRNA(Gln) + L-glutamate + ADP + phosphate + H(+)</text>
        <dbReference type="Rhea" id="RHEA:17521"/>
        <dbReference type="Rhea" id="RHEA-COMP:9681"/>
        <dbReference type="Rhea" id="RHEA-COMP:9684"/>
        <dbReference type="ChEBI" id="CHEBI:15377"/>
        <dbReference type="ChEBI" id="CHEBI:15378"/>
        <dbReference type="ChEBI" id="CHEBI:29985"/>
        <dbReference type="ChEBI" id="CHEBI:30616"/>
        <dbReference type="ChEBI" id="CHEBI:43474"/>
        <dbReference type="ChEBI" id="CHEBI:58359"/>
        <dbReference type="ChEBI" id="CHEBI:78520"/>
        <dbReference type="ChEBI" id="CHEBI:78521"/>
        <dbReference type="ChEBI" id="CHEBI:456216"/>
    </reaction>
</comment>
<dbReference type="InterPro" id="IPR003789">
    <property type="entry name" value="Asn/Gln_tRNA_amidoTrase-B-like"/>
</dbReference>
<dbReference type="RefSeq" id="WP_221856725.1">
    <property type="nucleotide sequence ID" value="NZ_BAAAYV010000002.1"/>
</dbReference>
<dbReference type="NCBIfam" id="NF004014">
    <property type="entry name" value="PRK05477.1-4"/>
    <property type="match status" value="1"/>
</dbReference>
<dbReference type="InterPro" id="IPR006075">
    <property type="entry name" value="Asn/Gln-tRNA_Trfase_suB/E_cat"/>
</dbReference>
<dbReference type="SUPFAM" id="SSF55931">
    <property type="entry name" value="Glutamine synthetase/guanido kinase"/>
    <property type="match status" value="1"/>
</dbReference>
<dbReference type="Pfam" id="PF02637">
    <property type="entry name" value="GatB_Yqey"/>
    <property type="match status" value="1"/>
</dbReference>
<evidence type="ECO:0000256" key="11">
    <source>
        <dbReference type="HAMAP-Rule" id="MF_00121"/>
    </source>
</evidence>
<evidence type="ECO:0000256" key="10">
    <source>
        <dbReference type="ARBA" id="ARBA00047913"/>
    </source>
</evidence>
<dbReference type="InterPro" id="IPR004413">
    <property type="entry name" value="GatB"/>
</dbReference>
<dbReference type="InterPro" id="IPR017959">
    <property type="entry name" value="Asn/Gln-tRNA_amidoTrfase_suB/E"/>
</dbReference>
<comment type="similarity">
    <text evidence="1 11">Belongs to the GatB/GatE family. GatB subfamily.</text>
</comment>
<dbReference type="InterPro" id="IPR018027">
    <property type="entry name" value="Asn/Gln_amidotransferase"/>
</dbReference>
<proteinExistence type="inferred from homology"/>